<dbReference type="Pfam" id="PF02518">
    <property type="entry name" value="HATPase_c"/>
    <property type="match status" value="1"/>
</dbReference>
<proteinExistence type="predicted"/>
<dbReference type="CDD" id="cd16917">
    <property type="entry name" value="HATPase_UhpB-NarQ-NarX-like"/>
    <property type="match status" value="1"/>
</dbReference>
<dbReference type="EMBL" id="CP060394">
    <property type="protein sequence ID" value="QNI33137.1"/>
    <property type="molecule type" value="Genomic_DNA"/>
</dbReference>
<dbReference type="KEGG" id="adin:H7849_03940"/>
<dbReference type="InterPro" id="IPR003594">
    <property type="entry name" value="HATPase_dom"/>
</dbReference>
<feature type="domain" description="Histidine kinase/HSP90-like ATPase" evidence="4">
    <location>
        <begin position="70"/>
        <end position="163"/>
    </location>
</feature>
<evidence type="ECO:0000313" key="6">
    <source>
        <dbReference type="Proteomes" id="UP000515312"/>
    </source>
</evidence>
<evidence type="ECO:0000259" key="4">
    <source>
        <dbReference type="SMART" id="SM00387"/>
    </source>
</evidence>
<reference evidence="5 6" key="1">
    <citation type="submission" date="2020-08" db="EMBL/GenBank/DDBJ databases">
        <title>Edaphobacter telluris sp. nov. and Acidobacterium dinghuensis sp. nov., two acidobacteria isolated from forest soil.</title>
        <authorList>
            <person name="Fu J."/>
            <person name="Qiu L."/>
        </authorList>
    </citation>
    <scope>NUCLEOTIDE SEQUENCE [LARGE SCALE GENOMIC DNA]</scope>
    <source>
        <strain evidence="5">4Y35</strain>
    </source>
</reference>
<gene>
    <name evidence="5" type="ORF">H7849_03940</name>
</gene>
<name>A0A7G8BKR7_9BACT</name>
<dbReference type="PANTHER" id="PTHR24421">
    <property type="entry name" value="NITRATE/NITRITE SENSOR PROTEIN NARX-RELATED"/>
    <property type="match status" value="1"/>
</dbReference>
<keyword evidence="6" id="KW-1185">Reference proteome</keyword>
<sequence>MHFEDACQVDTESASGFQEDFSQAKGTSNQIRTTDDLGTAFSRIGQEIQVGSQVRFRIVLEGRTRPLHPVVYDHAYTIGREALLNAFRHSEATRVDLHLEHTPARLCMTIRDNGRGISGDQLCTGCNGLSWIKNLAERMGGRLKLLSRAKAGTEVLLSIPGHLAFAAEITVRRKLAAA</sequence>
<dbReference type="AlphaFoldDB" id="A0A7G8BKR7"/>
<accession>A0A7G8BKR7</accession>
<evidence type="ECO:0000256" key="1">
    <source>
        <dbReference type="ARBA" id="ARBA00022679"/>
    </source>
</evidence>
<dbReference type="SUPFAM" id="SSF55874">
    <property type="entry name" value="ATPase domain of HSP90 chaperone/DNA topoisomerase II/histidine kinase"/>
    <property type="match status" value="1"/>
</dbReference>
<evidence type="ECO:0000256" key="2">
    <source>
        <dbReference type="ARBA" id="ARBA00022777"/>
    </source>
</evidence>
<protein>
    <recommendedName>
        <fullName evidence="4">Histidine kinase/HSP90-like ATPase domain-containing protein</fullName>
    </recommendedName>
</protein>
<keyword evidence="3" id="KW-0902">Two-component regulatory system</keyword>
<dbReference type="SMART" id="SM00387">
    <property type="entry name" value="HATPase_c"/>
    <property type="match status" value="1"/>
</dbReference>
<dbReference type="Gene3D" id="3.30.565.10">
    <property type="entry name" value="Histidine kinase-like ATPase, C-terminal domain"/>
    <property type="match status" value="1"/>
</dbReference>
<evidence type="ECO:0000313" key="5">
    <source>
        <dbReference type="EMBL" id="QNI33137.1"/>
    </source>
</evidence>
<dbReference type="Proteomes" id="UP000515312">
    <property type="component" value="Chromosome"/>
</dbReference>
<dbReference type="InterPro" id="IPR036890">
    <property type="entry name" value="HATPase_C_sf"/>
</dbReference>
<keyword evidence="1" id="KW-0808">Transferase</keyword>
<organism evidence="5 6">
    <name type="scientific">Alloacidobacterium dinghuense</name>
    <dbReference type="NCBI Taxonomy" id="2763107"/>
    <lineage>
        <taxon>Bacteria</taxon>
        <taxon>Pseudomonadati</taxon>
        <taxon>Acidobacteriota</taxon>
        <taxon>Terriglobia</taxon>
        <taxon>Terriglobales</taxon>
        <taxon>Acidobacteriaceae</taxon>
        <taxon>Alloacidobacterium</taxon>
    </lineage>
</organism>
<dbReference type="InterPro" id="IPR050482">
    <property type="entry name" value="Sensor_HK_TwoCompSys"/>
</dbReference>
<evidence type="ECO:0000256" key="3">
    <source>
        <dbReference type="ARBA" id="ARBA00023012"/>
    </source>
</evidence>
<dbReference type="RefSeq" id="WP_186744312.1">
    <property type="nucleotide sequence ID" value="NZ_CP060394.1"/>
</dbReference>
<dbReference type="GO" id="GO:0016301">
    <property type="term" value="F:kinase activity"/>
    <property type="evidence" value="ECO:0007669"/>
    <property type="project" value="UniProtKB-KW"/>
</dbReference>
<dbReference type="PANTHER" id="PTHR24421:SF62">
    <property type="entry name" value="SENSORY TRANSDUCTION HISTIDINE KINASE"/>
    <property type="match status" value="1"/>
</dbReference>
<keyword evidence="2" id="KW-0418">Kinase</keyword>
<dbReference type="GO" id="GO:0000160">
    <property type="term" value="P:phosphorelay signal transduction system"/>
    <property type="evidence" value="ECO:0007669"/>
    <property type="project" value="UniProtKB-KW"/>
</dbReference>